<reference evidence="1" key="1">
    <citation type="submission" date="2018-05" db="EMBL/GenBank/DDBJ databases">
        <authorList>
            <person name="Lanie J.A."/>
            <person name="Ng W.-L."/>
            <person name="Kazmierczak K.M."/>
            <person name="Andrzejewski T.M."/>
            <person name="Davidsen T.M."/>
            <person name="Wayne K.J."/>
            <person name="Tettelin H."/>
            <person name="Glass J.I."/>
            <person name="Rusch D."/>
            <person name="Podicherti R."/>
            <person name="Tsui H.-C.T."/>
            <person name="Winkler M.E."/>
        </authorList>
    </citation>
    <scope>NUCLEOTIDE SEQUENCE</scope>
</reference>
<proteinExistence type="predicted"/>
<accession>A0A382CDK0</accession>
<dbReference type="EMBL" id="UINC01033908">
    <property type="protein sequence ID" value="SVB23922.1"/>
    <property type="molecule type" value="Genomic_DNA"/>
</dbReference>
<evidence type="ECO:0000313" key="1">
    <source>
        <dbReference type="EMBL" id="SVB23922.1"/>
    </source>
</evidence>
<dbReference type="AlphaFoldDB" id="A0A382CDK0"/>
<gene>
    <name evidence="1" type="ORF">METZ01_LOCUS176776</name>
</gene>
<sequence length="40" mass="4666">MDYYQKPALFAIFLSFVPQTLTMCSEISKIKLTVDQTHKQ</sequence>
<name>A0A382CDK0_9ZZZZ</name>
<organism evidence="1">
    <name type="scientific">marine metagenome</name>
    <dbReference type="NCBI Taxonomy" id="408172"/>
    <lineage>
        <taxon>unclassified sequences</taxon>
        <taxon>metagenomes</taxon>
        <taxon>ecological metagenomes</taxon>
    </lineage>
</organism>
<protein>
    <submittedName>
        <fullName evidence="1">Uncharacterized protein</fullName>
    </submittedName>
</protein>